<feature type="signal peptide" evidence="1">
    <location>
        <begin position="1"/>
        <end position="24"/>
    </location>
</feature>
<reference evidence="2" key="1">
    <citation type="submission" date="2019-12" db="EMBL/GenBank/DDBJ databases">
        <title>An insight into the sialome of adult female Ixodes ricinus ticks feeding for 6 days.</title>
        <authorList>
            <person name="Perner J."/>
            <person name="Ribeiro J.M.C."/>
        </authorList>
    </citation>
    <scope>NUCLEOTIDE SEQUENCE</scope>
    <source>
        <strain evidence="2">Semi-engorged</strain>
        <tissue evidence="2">Salivary glands</tissue>
    </source>
</reference>
<dbReference type="AlphaFoldDB" id="A0A6B0U7B6"/>
<evidence type="ECO:0000313" key="2">
    <source>
        <dbReference type="EMBL" id="MXU84714.1"/>
    </source>
</evidence>
<dbReference type="EMBL" id="GIFC01002631">
    <property type="protein sequence ID" value="MXU84714.1"/>
    <property type="molecule type" value="Transcribed_RNA"/>
</dbReference>
<keyword evidence="1" id="KW-0732">Signal</keyword>
<proteinExistence type="predicted"/>
<organism evidence="2">
    <name type="scientific">Ixodes ricinus</name>
    <name type="common">Common tick</name>
    <name type="synonym">Acarus ricinus</name>
    <dbReference type="NCBI Taxonomy" id="34613"/>
    <lineage>
        <taxon>Eukaryota</taxon>
        <taxon>Metazoa</taxon>
        <taxon>Ecdysozoa</taxon>
        <taxon>Arthropoda</taxon>
        <taxon>Chelicerata</taxon>
        <taxon>Arachnida</taxon>
        <taxon>Acari</taxon>
        <taxon>Parasitiformes</taxon>
        <taxon>Ixodida</taxon>
        <taxon>Ixodoidea</taxon>
        <taxon>Ixodidae</taxon>
        <taxon>Ixodinae</taxon>
        <taxon>Ixodes</taxon>
    </lineage>
</organism>
<evidence type="ECO:0000256" key="1">
    <source>
        <dbReference type="SAM" id="SignalP"/>
    </source>
</evidence>
<name>A0A6B0U7B6_IXORI</name>
<feature type="chain" id="PRO_5025355565" evidence="1">
    <location>
        <begin position="25"/>
        <end position="82"/>
    </location>
</feature>
<protein>
    <submittedName>
        <fullName evidence="2">Putative secreted protein</fullName>
    </submittedName>
</protein>
<accession>A0A6B0U7B6</accession>
<sequence>MATRRPTRHSFPFVTIALLTGSTTLPDLSYTISETVFVSCNCSPIATIKFWTNNSHSTRLSLLHSTYTMLSPDPLNIAHEIM</sequence>